<dbReference type="EMBL" id="LR999452">
    <property type="protein sequence ID" value="CAE5964498.1"/>
    <property type="molecule type" value="Genomic_DNA"/>
</dbReference>
<organism evidence="2 3">
    <name type="scientific">Arabidopsis arenosa</name>
    <name type="common">Sand rock-cress</name>
    <name type="synonym">Cardaminopsis arenosa</name>
    <dbReference type="NCBI Taxonomy" id="38785"/>
    <lineage>
        <taxon>Eukaryota</taxon>
        <taxon>Viridiplantae</taxon>
        <taxon>Streptophyta</taxon>
        <taxon>Embryophyta</taxon>
        <taxon>Tracheophyta</taxon>
        <taxon>Spermatophyta</taxon>
        <taxon>Magnoliopsida</taxon>
        <taxon>eudicotyledons</taxon>
        <taxon>Gunneridae</taxon>
        <taxon>Pentapetalae</taxon>
        <taxon>rosids</taxon>
        <taxon>malvids</taxon>
        <taxon>Brassicales</taxon>
        <taxon>Brassicaceae</taxon>
        <taxon>Camelineae</taxon>
        <taxon>Arabidopsis</taxon>
    </lineage>
</organism>
<evidence type="ECO:0000256" key="1">
    <source>
        <dbReference type="SAM" id="MobiDB-lite"/>
    </source>
</evidence>
<dbReference type="Gene3D" id="2.170.150.80">
    <property type="entry name" value="NAC domain"/>
    <property type="match status" value="1"/>
</dbReference>
<gene>
    <name evidence="2" type="ORF">AARE701A_LOCUS5703</name>
</gene>
<sequence length="151" mass="17606">MANIARDLFNSHVILRQPVVAGGELMSLDIFQHTPVALEEIHPHLCFLTPVHNKKRTAMNGQWKRTGTQRAVYNNNNIKIGIQMRYEFKWEQGLQPRPVYRMTEYVKSMYGKKGICIIQREQAENVEQEQQEGQQQEGQQQQQQEGQQQGQ</sequence>
<dbReference type="SUPFAM" id="SSF101941">
    <property type="entry name" value="NAC domain"/>
    <property type="match status" value="1"/>
</dbReference>
<dbReference type="GO" id="GO:0006355">
    <property type="term" value="P:regulation of DNA-templated transcription"/>
    <property type="evidence" value="ECO:0007669"/>
    <property type="project" value="InterPro"/>
</dbReference>
<proteinExistence type="predicted"/>
<keyword evidence="3" id="KW-1185">Reference proteome</keyword>
<feature type="region of interest" description="Disordered" evidence="1">
    <location>
        <begin position="126"/>
        <end position="151"/>
    </location>
</feature>
<dbReference type="GO" id="GO:0003677">
    <property type="term" value="F:DNA binding"/>
    <property type="evidence" value="ECO:0007669"/>
    <property type="project" value="InterPro"/>
</dbReference>
<protein>
    <submittedName>
        <fullName evidence="2">Uncharacterized protein</fullName>
    </submittedName>
</protein>
<accession>A0A8S1ZQT8</accession>
<evidence type="ECO:0000313" key="2">
    <source>
        <dbReference type="EMBL" id="CAE5964498.1"/>
    </source>
</evidence>
<dbReference type="Proteomes" id="UP000682877">
    <property type="component" value="Chromosome 2"/>
</dbReference>
<dbReference type="AlphaFoldDB" id="A0A8S1ZQT8"/>
<evidence type="ECO:0000313" key="3">
    <source>
        <dbReference type="Proteomes" id="UP000682877"/>
    </source>
</evidence>
<feature type="compositionally biased region" description="Low complexity" evidence="1">
    <location>
        <begin position="131"/>
        <end position="151"/>
    </location>
</feature>
<reference evidence="2" key="1">
    <citation type="submission" date="2021-01" db="EMBL/GenBank/DDBJ databases">
        <authorList>
            <person name="Bezrukov I."/>
        </authorList>
    </citation>
    <scope>NUCLEOTIDE SEQUENCE</scope>
</reference>
<name>A0A8S1ZQT8_ARAAE</name>
<dbReference type="InterPro" id="IPR036093">
    <property type="entry name" value="NAC_dom_sf"/>
</dbReference>